<dbReference type="InterPro" id="IPR000504">
    <property type="entry name" value="RRM_dom"/>
</dbReference>
<dbReference type="AlphaFoldDB" id="A0ABC8YI11"/>
<name>A0ABC8YI11_9POAL</name>
<evidence type="ECO:0000256" key="1">
    <source>
        <dbReference type="PROSITE-ProRule" id="PRU00176"/>
    </source>
</evidence>
<dbReference type="InterPro" id="IPR012677">
    <property type="entry name" value="Nucleotide-bd_a/b_plait_sf"/>
</dbReference>
<dbReference type="Proteomes" id="UP001497457">
    <property type="component" value="Chromosome 16b"/>
</dbReference>
<keyword evidence="4" id="KW-1185">Reference proteome</keyword>
<sequence>MSWSDLQPDLLRLISGHLREAGDFVRFHSACQAWRDAAPATLPQFLPWLLTPGSHDPPSTSQLRSIFSKTTWRAPRTNRLRNRWLASEDGAAAWLLTSEAGSSPSLRLVDPFTGAATALPPFAGRAGEYIPGTDGFVLDDGTVVLFSIEGFFKYGCFAMVAVLRPGGAAWAEGQAHLVMKHVGYRAAAYHDGAIVLAGLRQVETVKLREASCGNGGEGGGDDAVPDAVASMRWDDPPWENTVDPGPQPRQRRIYTFKSRGELLAACLLLPDTPEQGGAGGDPGALALAGAMSVSVYALEPGADGGGGGNNPRWVERDARSLGDRVLFLGCPTSFAVDAARLGGEGGCAYFVLSSRKPGVARRKDVPEARRVYRYSFEDGGATVVEELSTGTGWEDVEFMTWLAPRPCAIAPVREIRERLQLQGPNRQQGAPCTASIIRAPRAVFGPPFTFFVGNLPSGVGSLKLEQFFTGFGKVTDARVNYASSYWGFGFITMAPIGEPDDVFAVLDGEYFFGHVLRVKFAEERPEGPFVMPLLAPNKTRK</sequence>
<keyword evidence="1" id="KW-0694">RNA-binding</keyword>
<evidence type="ECO:0000313" key="3">
    <source>
        <dbReference type="EMBL" id="CAL4943876.1"/>
    </source>
</evidence>
<gene>
    <name evidence="3" type="ORF">URODEC1_LOCUS34436</name>
</gene>
<dbReference type="Gene3D" id="3.30.70.330">
    <property type="match status" value="1"/>
</dbReference>
<dbReference type="PANTHER" id="PTHR33110">
    <property type="entry name" value="F-BOX/KELCH-REPEAT PROTEIN-RELATED"/>
    <property type="match status" value="1"/>
</dbReference>
<dbReference type="SUPFAM" id="SSF54928">
    <property type="entry name" value="RNA-binding domain, RBD"/>
    <property type="match status" value="1"/>
</dbReference>
<dbReference type="SMART" id="SM00360">
    <property type="entry name" value="RRM"/>
    <property type="match status" value="1"/>
</dbReference>
<dbReference type="PANTHER" id="PTHR33110:SF134">
    <property type="entry name" value="OS09G0565350 PROTEIN"/>
    <property type="match status" value="1"/>
</dbReference>
<dbReference type="Pfam" id="PF00076">
    <property type="entry name" value="RRM_1"/>
    <property type="match status" value="1"/>
</dbReference>
<evidence type="ECO:0000313" key="4">
    <source>
        <dbReference type="Proteomes" id="UP001497457"/>
    </source>
</evidence>
<proteinExistence type="predicted"/>
<dbReference type="GO" id="GO:0003723">
    <property type="term" value="F:RNA binding"/>
    <property type="evidence" value="ECO:0007669"/>
    <property type="project" value="UniProtKB-UniRule"/>
</dbReference>
<dbReference type="PROSITE" id="PS50102">
    <property type="entry name" value="RRM"/>
    <property type="match status" value="1"/>
</dbReference>
<dbReference type="InterPro" id="IPR005174">
    <property type="entry name" value="KIB1-4_b-propeller"/>
</dbReference>
<protein>
    <recommendedName>
        <fullName evidence="2">RRM domain-containing protein</fullName>
    </recommendedName>
</protein>
<evidence type="ECO:0000259" key="2">
    <source>
        <dbReference type="PROSITE" id="PS50102"/>
    </source>
</evidence>
<reference evidence="3 4" key="2">
    <citation type="submission" date="2024-10" db="EMBL/GenBank/DDBJ databases">
        <authorList>
            <person name="Ryan C."/>
        </authorList>
    </citation>
    <scope>NUCLEOTIDE SEQUENCE [LARGE SCALE GENOMIC DNA]</scope>
</reference>
<accession>A0ABC8YI11</accession>
<dbReference type="Pfam" id="PF03478">
    <property type="entry name" value="Beta-prop_KIB1-4"/>
    <property type="match status" value="1"/>
</dbReference>
<dbReference type="InterPro" id="IPR035979">
    <property type="entry name" value="RBD_domain_sf"/>
</dbReference>
<organism evidence="3 4">
    <name type="scientific">Urochloa decumbens</name>
    <dbReference type="NCBI Taxonomy" id="240449"/>
    <lineage>
        <taxon>Eukaryota</taxon>
        <taxon>Viridiplantae</taxon>
        <taxon>Streptophyta</taxon>
        <taxon>Embryophyta</taxon>
        <taxon>Tracheophyta</taxon>
        <taxon>Spermatophyta</taxon>
        <taxon>Magnoliopsida</taxon>
        <taxon>Liliopsida</taxon>
        <taxon>Poales</taxon>
        <taxon>Poaceae</taxon>
        <taxon>PACMAD clade</taxon>
        <taxon>Panicoideae</taxon>
        <taxon>Panicodae</taxon>
        <taxon>Paniceae</taxon>
        <taxon>Melinidinae</taxon>
        <taxon>Urochloa</taxon>
    </lineage>
</organism>
<feature type="domain" description="RRM" evidence="2">
    <location>
        <begin position="448"/>
        <end position="523"/>
    </location>
</feature>
<dbReference type="EMBL" id="OZ075126">
    <property type="protein sequence ID" value="CAL4943876.1"/>
    <property type="molecule type" value="Genomic_DNA"/>
</dbReference>
<reference evidence="4" key="1">
    <citation type="submission" date="2024-06" db="EMBL/GenBank/DDBJ databases">
        <authorList>
            <person name="Ryan C."/>
        </authorList>
    </citation>
    <scope>NUCLEOTIDE SEQUENCE [LARGE SCALE GENOMIC DNA]</scope>
</reference>